<evidence type="ECO:0000259" key="2">
    <source>
        <dbReference type="SMART" id="SM00460"/>
    </source>
</evidence>
<proteinExistence type="predicted"/>
<keyword evidence="3" id="KW-0378">Hydrolase</keyword>
<dbReference type="RefSeq" id="WP_010877592.1">
    <property type="nucleotide sequence ID" value="NZ_CP006577.1"/>
</dbReference>
<evidence type="ECO:0000313" key="3">
    <source>
        <dbReference type="EMBL" id="AIG96918.1"/>
    </source>
</evidence>
<protein>
    <submittedName>
        <fullName evidence="3">Transglutaminase-like enzyme, putative cysteine protease</fullName>
    </submittedName>
</protein>
<dbReference type="Proteomes" id="UP000028501">
    <property type="component" value="Chromosome"/>
</dbReference>
<feature type="domain" description="Transglutaminase-like" evidence="2">
    <location>
        <begin position="167"/>
        <end position="227"/>
    </location>
</feature>
<gene>
    <name evidence="3" type="ORF">AFULGI_00000730</name>
</gene>
<sequence>MQKSLVIALIIAVVASTASIYLYDKCVQAETKYSLLRIEYLSLLEERGKYVEQQKSLAERLQNCTKMLEKAAEERRDVERDVEELKDLISTNPERWTVRLEGSIVERLDKAKRAIEDSLNSPIISKFAEMIVVSDAVYLNGKRFSFDYVEDEAMLKEKDAIVNPEWFLIHRVGDCDDVAAAMAAVMKVKGYDVRFCVGQREGESGDSKHAWVRIGDEDVDYRYCVNRVCEMEVGYFGNIAEKCVEI</sequence>
<accession>A0A075WH66</accession>
<dbReference type="GeneID" id="24793632"/>
<reference evidence="3 4" key="1">
    <citation type="submission" date="2013-07" db="EMBL/GenBank/DDBJ databases">
        <title>Genome of Archaeoglobus fulgidus.</title>
        <authorList>
            <person name="Fiebig A."/>
            <person name="Birkeland N.-K."/>
        </authorList>
    </citation>
    <scope>NUCLEOTIDE SEQUENCE [LARGE SCALE GENOMIC DNA]</scope>
    <source>
        <strain evidence="3 4">DSM 8774</strain>
    </source>
</reference>
<organism evidence="3 4">
    <name type="scientific">Archaeoglobus fulgidus DSM 8774</name>
    <dbReference type="NCBI Taxonomy" id="1344584"/>
    <lineage>
        <taxon>Archaea</taxon>
        <taxon>Methanobacteriati</taxon>
        <taxon>Methanobacteriota</taxon>
        <taxon>Archaeoglobi</taxon>
        <taxon>Archaeoglobales</taxon>
        <taxon>Archaeoglobaceae</taxon>
        <taxon>Archaeoglobus</taxon>
    </lineage>
</organism>
<dbReference type="InterPro" id="IPR038765">
    <property type="entry name" value="Papain-like_cys_pep_sf"/>
</dbReference>
<evidence type="ECO:0000256" key="1">
    <source>
        <dbReference type="SAM" id="Coils"/>
    </source>
</evidence>
<evidence type="ECO:0000313" key="4">
    <source>
        <dbReference type="Proteomes" id="UP000028501"/>
    </source>
</evidence>
<dbReference type="KEGG" id="afg:AFULGI_00000730"/>
<feature type="coiled-coil region" evidence="1">
    <location>
        <begin position="54"/>
        <end position="88"/>
    </location>
</feature>
<dbReference type="SUPFAM" id="SSF54001">
    <property type="entry name" value="Cysteine proteinases"/>
    <property type="match status" value="1"/>
</dbReference>
<name>A0A075WH66_ARCFL</name>
<keyword evidence="3" id="KW-0645">Protease</keyword>
<dbReference type="Pfam" id="PF01841">
    <property type="entry name" value="Transglut_core"/>
    <property type="match status" value="1"/>
</dbReference>
<dbReference type="SMART" id="SM00460">
    <property type="entry name" value="TGc"/>
    <property type="match status" value="1"/>
</dbReference>
<dbReference type="GO" id="GO:0006508">
    <property type="term" value="P:proteolysis"/>
    <property type="evidence" value="ECO:0007669"/>
    <property type="project" value="UniProtKB-KW"/>
</dbReference>
<dbReference type="HOGENOM" id="CLU_1127036_0_0_2"/>
<dbReference type="InterPro" id="IPR002931">
    <property type="entry name" value="Transglutaminase-like"/>
</dbReference>
<dbReference type="AlphaFoldDB" id="A0A075WH66"/>
<keyword evidence="1" id="KW-0175">Coiled coil</keyword>
<dbReference type="Gene3D" id="3.10.620.30">
    <property type="match status" value="1"/>
</dbReference>
<dbReference type="GO" id="GO:0008233">
    <property type="term" value="F:peptidase activity"/>
    <property type="evidence" value="ECO:0007669"/>
    <property type="project" value="UniProtKB-KW"/>
</dbReference>
<dbReference type="EMBL" id="CP006577">
    <property type="protein sequence ID" value="AIG96918.1"/>
    <property type="molecule type" value="Genomic_DNA"/>
</dbReference>